<organism evidence="1 2">
    <name type="scientific">Canibacter oris</name>
    <dbReference type="NCBI Taxonomy" id="1365628"/>
    <lineage>
        <taxon>Bacteria</taxon>
        <taxon>Bacillati</taxon>
        <taxon>Actinomycetota</taxon>
        <taxon>Actinomycetes</taxon>
        <taxon>Micrococcales</taxon>
        <taxon>Microbacteriaceae</taxon>
        <taxon>Canibacter</taxon>
    </lineage>
</organism>
<dbReference type="Pfam" id="PF13692">
    <property type="entry name" value="Glyco_trans_1_4"/>
    <property type="match status" value="1"/>
</dbReference>
<dbReference type="SUPFAM" id="SSF53756">
    <property type="entry name" value="UDP-Glycosyltransferase/glycogen phosphorylase"/>
    <property type="match status" value="1"/>
</dbReference>
<dbReference type="EMBL" id="JACIFD010000006">
    <property type="protein sequence ID" value="MBB4071488.1"/>
    <property type="molecule type" value="Genomic_DNA"/>
</dbReference>
<protein>
    <submittedName>
        <fullName evidence="1">Glycosyltransferase involved in cell wall biosynthesis</fullName>
    </submittedName>
</protein>
<dbReference type="AlphaFoldDB" id="A0A840DN64"/>
<evidence type="ECO:0000313" key="1">
    <source>
        <dbReference type="EMBL" id="MBB4071488.1"/>
    </source>
</evidence>
<name>A0A840DN64_9MICO</name>
<dbReference type="RefSeq" id="WP_183304544.1">
    <property type="nucleotide sequence ID" value="NZ_JACIFD010000006.1"/>
</dbReference>
<keyword evidence="2" id="KW-1185">Reference proteome</keyword>
<dbReference type="Proteomes" id="UP000571183">
    <property type="component" value="Unassembled WGS sequence"/>
</dbReference>
<comment type="caution">
    <text evidence="1">The sequence shown here is derived from an EMBL/GenBank/DDBJ whole genome shotgun (WGS) entry which is preliminary data.</text>
</comment>
<keyword evidence="1" id="KW-0808">Transferase</keyword>
<dbReference type="Gene3D" id="3.40.50.2000">
    <property type="entry name" value="Glycogen Phosphorylase B"/>
    <property type="match status" value="2"/>
</dbReference>
<sequence length="556" mass="62476">MTFAFSSPLVEFAPAQVELLADFTDLQRAQLLAAANYHALQNPQSVLELRIGVGDIQQMPALTDRTTVLGESVQDCGVTVTVTGRSLAHGSVQRTAPERPVVRWIRLAHPAATPATTQPVGRLSAKHRAYRVLEKESPELLDIAREAIMTKREQDSSKYIVRYDLEKAAQHPEHFKNTWPHLPQLNLAGSTQKAVLFGLHWLQTGGAERWAIESIAIAKESGLLPIVVTDQNSVHPWLTLPELKDCVVITMSFSHHHQPLDVRLGHALLENFNIVGVMLHHCHWLYHMLPWLKQQNPQLPIIDSLHIVEYLGGGYPGISSHFDDYIDVHHVISPALLKWLTRNQQVDTKKIALAPLAELTAEGDSKFKPRNLSRPFTISFIGRLSRQKRPDIFLRLVNKVKKLGQKQGVEIHAILYGDGEMRDIVESYIDRFKLRGIVEQRFSEKTVTETLQETDLLTITSINEGITLTTFEAAAAGVPVLSADVGSQETIVQGELLVPRPGPSFINQAAKVIIKLALDEQAREQAWQEQQARITEFKKLPTAHSWTKETFEKWQM</sequence>
<accession>A0A840DN64</accession>
<dbReference type="PANTHER" id="PTHR12526">
    <property type="entry name" value="GLYCOSYLTRANSFERASE"/>
    <property type="match status" value="1"/>
</dbReference>
<evidence type="ECO:0000313" key="2">
    <source>
        <dbReference type="Proteomes" id="UP000571183"/>
    </source>
</evidence>
<reference evidence="1" key="1">
    <citation type="submission" date="2020-08" db="EMBL/GenBank/DDBJ databases">
        <title>Sequencing the genomes of 1000 actinobacteria strains.</title>
        <authorList>
            <person name="Klenk H.-P."/>
        </authorList>
    </citation>
    <scope>NUCLEOTIDE SEQUENCE [LARGE SCALE GENOMIC DNA]</scope>
    <source>
        <strain evidence="1">DSM 27064</strain>
    </source>
</reference>
<dbReference type="GO" id="GO:0016740">
    <property type="term" value="F:transferase activity"/>
    <property type="evidence" value="ECO:0007669"/>
    <property type="project" value="UniProtKB-KW"/>
</dbReference>
<gene>
    <name evidence="1" type="ORF">F5897_000792</name>
</gene>
<proteinExistence type="predicted"/>